<feature type="coiled-coil region" evidence="1">
    <location>
        <begin position="396"/>
        <end position="423"/>
    </location>
</feature>
<dbReference type="EMBL" id="MN739130">
    <property type="protein sequence ID" value="QHS90239.1"/>
    <property type="molecule type" value="Genomic_DNA"/>
</dbReference>
<accession>A0A6C0BF70</accession>
<proteinExistence type="predicted"/>
<sequence>MAGNRINAGQLLHQLRKNVWSHHDTRIILNNMLDFVTNGSNFTSEMIRTFNTKIRVNSRSLYEEPSILNKIIQLLNLGHKILDQETSIIIILYNQDTIGTIMNTYNFEIDEIFISYFNRTDNYAANIYKTIFELCSIKIVNNEKIFENYLNPFIVNYLIEHRHLVIEQNIIHKIITLYDESVLEKALRYGGTLDNSLLETCCGSSNICMYNIIKFLFSNSILPTHTSFEKLINNKNINYYLDINAKLFLKYGYNLTYEQLLKLTSKKIKIDNIEKYGIKLDDNYLKVCDKINFYPYPFDDIEQSDIELMNICYPHRNKYIIKQGIIPKQRCMRLACSYKNNLSTIETLIESGGKIDIECLQKTIELHTSNRQVTLIFEKFRETLLNDYKLIDKNIVVKKKEVLEKKEEVLEKKEDVLEKKEEIVISLIPIDFDIYNNIYDIISTDIKTILGITKKELNYVDFRRFVMNYVNDNNCVKSEFITVPNELNYNKNNEITIKYIDNWIYSLLKYKNKSTENVENIENLENLENVVVKRVRKTRILKKN</sequence>
<reference evidence="2" key="1">
    <citation type="journal article" date="2020" name="Nature">
        <title>Giant virus diversity and host interactions through global metagenomics.</title>
        <authorList>
            <person name="Schulz F."/>
            <person name="Roux S."/>
            <person name="Paez-Espino D."/>
            <person name="Jungbluth S."/>
            <person name="Walsh D.A."/>
            <person name="Denef V.J."/>
            <person name="McMahon K.D."/>
            <person name="Konstantinidis K.T."/>
            <person name="Eloe-Fadrosh E.A."/>
            <person name="Kyrpides N.C."/>
            <person name="Woyke T."/>
        </authorList>
    </citation>
    <scope>NUCLEOTIDE SEQUENCE</scope>
    <source>
        <strain evidence="2">GVMAG-M-3300010160-60</strain>
    </source>
</reference>
<evidence type="ECO:0000256" key="1">
    <source>
        <dbReference type="SAM" id="Coils"/>
    </source>
</evidence>
<keyword evidence="1" id="KW-0175">Coiled coil</keyword>
<organism evidence="2">
    <name type="scientific">viral metagenome</name>
    <dbReference type="NCBI Taxonomy" id="1070528"/>
    <lineage>
        <taxon>unclassified sequences</taxon>
        <taxon>metagenomes</taxon>
        <taxon>organismal metagenomes</taxon>
    </lineage>
</organism>
<name>A0A6C0BF70_9ZZZZ</name>
<evidence type="ECO:0000313" key="2">
    <source>
        <dbReference type="EMBL" id="QHS90239.1"/>
    </source>
</evidence>
<protein>
    <submittedName>
        <fullName evidence="2">Uncharacterized protein</fullName>
    </submittedName>
</protein>
<dbReference type="AlphaFoldDB" id="A0A6C0BF70"/>